<reference evidence="1 2" key="2">
    <citation type="journal article" date="2012" name="Stand. Genomic Sci.">
        <title>Complete Genome Sequence of Clostridium clariflavum DSM 19732.</title>
        <authorList>
            <person name="Izquierdo J.A."/>
            <person name="Goodwin L."/>
            <person name="Davenport K.W."/>
            <person name="Teshima H."/>
            <person name="Bruce D."/>
            <person name="Detter C."/>
            <person name="Tapia R."/>
            <person name="Han S."/>
            <person name="Land M."/>
            <person name="Hauser L."/>
            <person name="Jeffries C.D."/>
            <person name="Han J."/>
            <person name="Pitluck S."/>
            <person name="Nolan M."/>
            <person name="Chen A."/>
            <person name="Huntemann M."/>
            <person name="Mavromatis K."/>
            <person name="Mikhailova N."/>
            <person name="Liolios K."/>
            <person name="Woyke T."/>
            <person name="Lynd L.R."/>
        </authorList>
    </citation>
    <scope>NUCLEOTIDE SEQUENCE [LARGE SCALE GENOMIC DNA]</scope>
    <source>
        <strain evidence="2">DSM 19732 / NBRC 101661 / EBR45</strain>
    </source>
</reference>
<keyword evidence="2" id="KW-1185">Reference proteome</keyword>
<dbReference type="EMBL" id="CP003065">
    <property type="protein sequence ID" value="AEV70234.1"/>
    <property type="molecule type" value="Genomic_DNA"/>
</dbReference>
<dbReference type="STRING" id="720554.Clocl_3782"/>
<evidence type="ECO:0000313" key="2">
    <source>
        <dbReference type="Proteomes" id="UP000005435"/>
    </source>
</evidence>
<proteinExistence type="predicted"/>
<dbReference type="AlphaFoldDB" id="G8M0Z1"/>
<reference evidence="2" key="1">
    <citation type="submission" date="2011-12" db="EMBL/GenBank/DDBJ databases">
        <title>Complete sequence of Clostridium clariflavum DSM 19732.</title>
        <authorList>
            <consortium name="US DOE Joint Genome Institute"/>
            <person name="Lucas S."/>
            <person name="Han J."/>
            <person name="Lapidus A."/>
            <person name="Cheng J.-F."/>
            <person name="Goodwin L."/>
            <person name="Pitluck S."/>
            <person name="Peters L."/>
            <person name="Teshima H."/>
            <person name="Detter J.C."/>
            <person name="Han C."/>
            <person name="Tapia R."/>
            <person name="Land M."/>
            <person name="Hauser L."/>
            <person name="Kyrpides N."/>
            <person name="Ivanova N."/>
            <person name="Pagani I."/>
            <person name="Kitzmiller T."/>
            <person name="Lynd L."/>
            <person name="Izquierdo J."/>
            <person name="Woyke T."/>
        </authorList>
    </citation>
    <scope>NUCLEOTIDE SEQUENCE [LARGE SCALE GENOMIC DNA]</scope>
    <source>
        <strain evidence="2">DSM 19732 / NBRC 101661 / EBR45</strain>
    </source>
</reference>
<sequence>MDKFMKQLASNLDFISYEINGGKCYITVASNLKEVTCPFCGPPSTIGILN</sequence>
<evidence type="ECO:0000313" key="1">
    <source>
        <dbReference type="EMBL" id="AEV70234.1"/>
    </source>
</evidence>
<dbReference type="HOGENOM" id="CLU_3116306_0_0_9"/>
<dbReference type="RefSeq" id="WP_014256741.1">
    <property type="nucleotide sequence ID" value="NC_016627.1"/>
</dbReference>
<dbReference type="KEGG" id="ccl:Clocl_3782"/>
<organism evidence="1 2">
    <name type="scientific">Acetivibrio clariflavus (strain DSM 19732 / NBRC 101661 / EBR45)</name>
    <name type="common">Clostridium clariflavum</name>
    <dbReference type="NCBI Taxonomy" id="720554"/>
    <lineage>
        <taxon>Bacteria</taxon>
        <taxon>Bacillati</taxon>
        <taxon>Bacillota</taxon>
        <taxon>Clostridia</taxon>
        <taxon>Eubacteriales</taxon>
        <taxon>Oscillospiraceae</taxon>
        <taxon>Acetivibrio</taxon>
    </lineage>
</organism>
<name>G8M0Z1_ACECE</name>
<dbReference type="Proteomes" id="UP000005435">
    <property type="component" value="Chromosome"/>
</dbReference>
<accession>G8M0Z1</accession>
<gene>
    <name evidence="1" type="ordered locus">Clocl_3782</name>
</gene>
<protein>
    <recommendedName>
        <fullName evidence="3">Zinc-finger of transposase IS204/IS1001/IS1096/IS1165</fullName>
    </recommendedName>
</protein>
<evidence type="ECO:0008006" key="3">
    <source>
        <dbReference type="Google" id="ProtNLM"/>
    </source>
</evidence>